<comment type="subcellular location">
    <subcellularLocation>
        <location evidence="1">Nucleus</location>
        <location evidence="1">Nucleolus</location>
    </subcellularLocation>
</comment>
<dbReference type="AlphaFoldDB" id="A0A1J4L0P6"/>
<evidence type="ECO:0000256" key="1">
    <source>
        <dbReference type="ARBA" id="ARBA00004604"/>
    </source>
</evidence>
<dbReference type="RefSeq" id="XP_068368686.1">
    <property type="nucleotide sequence ID" value="XM_068490971.1"/>
</dbReference>
<keyword evidence="6" id="KW-0539">Nucleus</keyword>
<dbReference type="InterPro" id="IPR036322">
    <property type="entry name" value="WD40_repeat_dom_sf"/>
</dbReference>
<dbReference type="CDD" id="cd00200">
    <property type="entry name" value="WD40"/>
    <property type="match status" value="1"/>
</dbReference>
<dbReference type="GO" id="GO:0032040">
    <property type="term" value="C:small-subunit processome"/>
    <property type="evidence" value="ECO:0007669"/>
    <property type="project" value="TreeGrafter"/>
</dbReference>
<evidence type="ECO:0000256" key="6">
    <source>
        <dbReference type="ARBA" id="ARBA00023242"/>
    </source>
</evidence>
<dbReference type="PROSITE" id="PS00678">
    <property type="entry name" value="WD_REPEATS_1"/>
    <property type="match status" value="1"/>
</dbReference>
<gene>
    <name evidence="11" type="ORF">TRFO_02895</name>
</gene>
<evidence type="ECO:0000313" key="11">
    <source>
        <dbReference type="EMBL" id="OHT15550.1"/>
    </source>
</evidence>
<evidence type="ECO:0000256" key="4">
    <source>
        <dbReference type="ARBA" id="ARBA00022574"/>
    </source>
</evidence>
<protein>
    <recommendedName>
        <fullName evidence="3">DDB1- and CUL4-associated factor 13</fullName>
    </recommendedName>
    <alternativeName>
        <fullName evidence="8">WD repeat and SOF domain-containing protein 1</fullName>
    </alternativeName>
</protein>
<reference evidence="11" key="1">
    <citation type="submission" date="2016-10" db="EMBL/GenBank/DDBJ databases">
        <authorList>
            <person name="Benchimol M."/>
            <person name="Almeida L.G."/>
            <person name="Vasconcelos A.T."/>
            <person name="Perreira-Neves A."/>
            <person name="Rosa I.A."/>
            <person name="Tasca T."/>
            <person name="Bogo M.R."/>
            <person name="de Souza W."/>
        </authorList>
    </citation>
    <scope>NUCLEOTIDE SEQUENCE [LARGE SCALE GENOMIC DNA]</scope>
    <source>
        <strain evidence="11">K</strain>
    </source>
</reference>
<dbReference type="EMBL" id="MLAK01000217">
    <property type="protein sequence ID" value="OHT15550.1"/>
    <property type="molecule type" value="Genomic_DNA"/>
</dbReference>
<dbReference type="Gene3D" id="2.130.10.10">
    <property type="entry name" value="YVTN repeat-like/Quinoprotein amine dehydrogenase"/>
    <property type="match status" value="2"/>
</dbReference>
<dbReference type="InterPro" id="IPR015943">
    <property type="entry name" value="WD40/YVTN_repeat-like_dom_sf"/>
</dbReference>
<dbReference type="VEuPathDB" id="TrichDB:TRFO_02895"/>
<dbReference type="SUPFAM" id="SSF50978">
    <property type="entry name" value="WD40 repeat-like"/>
    <property type="match status" value="1"/>
</dbReference>
<evidence type="ECO:0000256" key="7">
    <source>
        <dbReference type="ARBA" id="ARBA00023274"/>
    </source>
</evidence>
<evidence type="ECO:0000256" key="3">
    <source>
        <dbReference type="ARBA" id="ARBA00021762"/>
    </source>
</evidence>
<dbReference type="PANTHER" id="PTHR22851">
    <property type="entry name" value="U3 SMALL NUCLEOLAR RNA U3 SNORNA ASSOCIATED PROTEIN"/>
    <property type="match status" value="1"/>
</dbReference>
<evidence type="ECO:0000256" key="9">
    <source>
        <dbReference type="PROSITE-ProRule" id="PRU00221"/>
    </source>
</evidence>
<keyword evidence="7" id="KW-0687">Ribonucleoprotein</keyword>
<evidence type="ECO:0000259" key="10">
    <source>
        <dbReference type="Pfam" id="PF04158"/>
    </source>
</evidence>
<accession>A0A1J4L0P6</accession>
<keyword evidence="4 9" id="KW-0853">WD repeat</keyword>
<dbReference type="Pfam" id="PF04158">
    <property type="entry name" value="Sof1"/>
    <property type="match status" value="1"/>
</dbReference>
<keyword evidence="5" id="KW-0677">Repeat</keyword>
<organism evidence="11 12">
    <name type="scientific">Tritrichomonas foetus</name>
    <dbReference type="NCBI Taxonomy" id="1144522"/>
    <lineage>
        <taxon>Eukaryota</taxon>
        <taxon>Metamonada</taxon>
        <taxon>Parabasalia</taxon>
        <taxon>Tritrichomonadida</taxon>
        <taxon>Tritrichomonadidae</taxon>
        <taxon>Tritrichomonas</taxon>
    </lineage>
</organism>
<evidence type="ECO:0000313" key="12">
    <source>
        <dbReference type="Proteomes" id="UP000179807"/>
    </source>
</evidence>
<dbReference type="SMART" id="SM00320">
    <property type="entry name" value="WD40"/>
    <property type="match status" value="6"/>
</dbReference>
<dbReference type="GeneID" id="94825675"/>
<sequence>MNPKVKVIARREADFGRATRAEGFKLFKNTSPDLHPLAQSTEYVRALRAAKMKHMFAKPFIGSLDGHSESVYSLCRHPRNLRQVVSGGADGEIRVWDVTSRQCVRVIKAHPQIVNDVACAPNENLILSVGTDSNVCGFGEGDSSFAYLSDSPLKAVDHSWIDDSFVTAGSNIDLWSPLRNSPIQRFSWGHSEYVDAVFNQSEGNLICACANDRSIIIADTRTREVARSITLQMRTNAIDWNPQMPYYFITANDDTGLYLFDMRKTDTAVRVYTDHLGPVTCVNFSPNGKEILSGSYDETIRIWDWENIKSKDCYHTHRMQRVNCCCISPDSKFALCGSEDMNIRIFKTVANEDLRAMSQKQKKAKNYQERLLKKWRHAPEVKSIADKQNLPKKLFNKRRERAIMMAAQDRKNVARMAHAKNPEEAKPEPLRVKRIVKDEA</sequence>
<evidence type="ECO:0000256" key="5">
    <source>
        <dbReference type="ARBA" id="ARBA00022737"/>
    </source>
</evidence>
<dbReference type="InterPro" id="IPR007287">
    <property type="entry name" value="Sof1"/>
</dbReference>
<dbReference type="OrthoDB" id="10249065at2759"/>
<dbReference type="GO" id="GO:0016567">
    <property type="term" value="P:protein ubiquitination"/>
    <property type="evidence" value="ECO:0007669"/>
    <property type="project" value="UniProtKB-UniPathway"/>
</dbReference>
<evidence type="ECO:0000256" key="2">
    <source>
        <dbReference type="ARBA" id="ARBA00005649"/>
    </source>
</evidence>
<name>A0A1J4L0P6_9EUKA</name>
<feature type="repeat" description="WD" evidence="9">
    <location>
        <begin position="64"/>
        <end position="106"/>
    </location>
</feature>
<comment type="similarity">
    <text evidence="2">Belongs to the WD repeat DCAF13/WDSOF1 family.</text>
</comment>
<keyword evidence="12" id="KW-1185">Reference proteome</keyword>
<feature type="domain" description="Sof1-like protein" evidence="10">
    <location>
        <begin position="350"/>
        <end position="434"/>
    </location>
</feature>
<dbReference type="PROSITE" id="PS50082">
    <property type="entry name" value="WD_REPEATS_2"/>
    <property type="match status" value="2"/>
</dbReference>
<dbReference type="Proteomes" id="UP000179807">
    <property type="component" value="Unassembled WGS sequence"/>
</dbReference>
<dbReference type="InterPro" id="IPR019775">
    <property type="entry name" value="WD40_repeat_CS"/>
</dbReference>
<comment type="caution">
    <text evidence="11">The sequence shown here is derived from an EMBL/GenBank/DDBJ whole genome shotgun (WGS) entry which is preliminary data.</text>
</comment>
<proteinExistence type="inferred from homology"/>
<dbReference type="PROSITE" id="PS50294">
    <property type="entry name" value="WD_REPEATS_REGION"/>
    <property type="match status" value="2"/>
</dbReference>
<dbReference type="GO" id="GO:0000462">
    <property type="term" value="P:maturation of SSU-rRNA from tricistronic rRNA transcript (SSU-rRNA, 5.8S rRNA, LSU-rRNA)"/>
    <property type="evidence" value="ECO:0007669"/>
    <property type="project" value="TreeGrafter"/>
</dbReference>
<dbReference type="UniPathway" id="UPA00143"/>
<dbReference type="Pfam" id="PF00400">
    <property type="entry name" value="WD40"/>
    <property type="match status" value="4"/>
</dbReference>
<evidence type="ECO:0000256" key="8">
    <source>
        <dbReference type="ARBA" id="ARBA00032239"/>
    </source>
</evidence>
<feature type="repeat" description="WD" evidence="9">
    <location>
        <begin position="272"/>
        <end position="304"/>
    </location>
</feature>
<dbReference type="InterPro" id="IPR051733">
    <property type="entry name" value="WD_repeat_DCAF13/WDSOF1"/>
</dbReference>
<dbReference type="PANTHER" id="PTHR22851:SF0">
    <property type="entry name" value="DDB1- AND CUL4-ASSOCIATED FACTOR 13"/>
    <property type="match status" value="1"/>
</dbReference>
<dbReference type="InterPro" id="IPR001680">
    <property type="entry name" value="WD40_rpt"/>
</dbReference>